<evidence type="ECO:0000256" key="3">
    <source>
        <dbReference type="ARBA" id="ARBA00022692"/>
    </source>
</evidence>
<feature type="domain" description="Citrate transporter-like" evidence="7">
    <location>
        <begin position="13"/>
        <end position="306"/>
    </location>
</feature>
<feature type="transmembrane region" description="Helical" evidence="6">
    <location>
        <begin position="315"/>
        <end position="340"/>
    </location>
</feature>
<dbReference type="EMBL" id="LTBA01000003">
    <property type="protein sequence ID" value="KYH35404.1"/>
    <property type="molecule type" value="Genomic_DNA"/>
</dbReference>
<protein>
    <submittedName>
        <fullName evidence="8">Inner membrane protein YbiR</fullName>
    </submittedName>
</protein>
<dbReference type="InterPro" id="IPR004680">
    <property type="entry name" value="Cit_transptr-like_dom"/>
</dbReference>
<keyword evidence="4 6" id="KW-1133">Transmembrane helix</keyword>
<sequence length="377" mass="42683">MKYKLNNTFLNSILRKIKKEIVFSLSFLLAIVTSIINSPKISYIDFKVLFSLFNLMIVVAAFNDLKILDMLAIKILNKFNNSRRISLILILLTFFSAMLITNDVALITFVPLTLITCEKAQFNPVYTIIFQTIAANIGSSLTPMGNPQNLFLFSYFNIKPIEFFKVMLPFVTLGLLWLIVLNRKVKNENLIFLLENLYIKNKIQAIVFSLLFILIILSVFNIINYKLISMITITITLIFNKDLIKKADYFLLLTFICFFIFIGNVSSMHVVKSFMGSILNHKGSTYFSSILLSQIISNVPCSILLAGFTQKWNELLLGVNIGGMGTIIASLASLISYKLYINSANDVSSKKYLLLFHIYNIASLVLFTIICTPGVIP</sequence>
<evidence type="ECO:0000256" key="2">
    <source>
        <dbReference type="ARBA" id="ARBA00022448"/>
    </source>
</evidence>
<keyword evidence="9" id="KW-1185">Reference proteome</keyword>
<dbReference type="Proteomes" id="UP000075531">
    <property type="component" value="Unassembled WGS sequence"/>
</dbReference>
<dbReference type="STRING" id="1121338.CLTEP_05800"/>
<accession>A0A151B684</accession>
<keyword evidence="5 6" id="KW-0472">Membrane</keyword>
<dbReference type="InterPro" id="IPR051475">
    <property type="entry name" value="Diverse_Ion_Transporter"/>
</dbReference>
<evidence type="ECO:0000256" key="4">
    <source>
        <dbReference type="ARBA" id="ARBA00022989"/>
    </source>
</evidence>
<dbReference type="PANTHER" id="PTHR43568:SF1">
    <property type="entry name" value="P PROTEIN"/>
    <property type="match status" value="1"/>
</dbReference>
<evidence type="ECO:0000313" key="9">
    <source>
        <dbReference type="Proteomes" id="UP000075531"/>
    </source>
</evidence>
<evidence type="ECO:0000313" key="8">
    <source>
        <dbReference type="EMBL" id="KYH35404.1"/>
    </source>
</evidence>
<evidence type="ECO:0000256" key="1">
    <source>
        <dbReference type="ARBA" id="ARBA00004141"/>
    </source>
</evidence>
<comment type="caution">
    <text evidence="8">The sequence shown here is derived from an EMBL/GenBank/DDBJ whole genome shotgun (WGS) entry which is preliminary data.</text>
</comment>
<feature type="transmembrane region" description="Helical" evidence="6">
    <location>
        <begin position="86"/>
        <end position="112"/>
    </location>
</feature>
<dbReference type="GO" id="GO:0055085">
    <property type="term" value="P:transmembrane transport"/>
    <property type="evidence" value="ECO:0007669"/>
    <property type="project" value="InterPro"/>
</dbReference>
<feature type="transmembrane region" description="Helical" evidence="6">
    <location>
        <begin position="286"/>
        <end position="308"/>
    </location>
</feature>
<reference evidence="8 9" key="1">
    <citation type="submission" date="2016-02" db="EMBL/GenBank/DDBJ databases">
        <title>Genome sequence of Clostridium tepidiprofundi DSM 19306.</title>
        <authorList>
            <person name="Poehlein A."/>
            <person name="Daniel R."/>
        </authorList>
    </citation>
    <scope>NUCLEOTIDE SEQUENCE [LARGE SCALE GENOMIC DNA]</scope>
    <source>
        <strain evidence="8 9">DSM 19306</strain>
    </source>
</reference>
<evidence type="ECO:0000259" key="7">
    <source>
        <dbReference type="Pfam" id="PF03600"/>
    </source>
</evidence>
<dbReference type="AlphaFoldDB" id="A0A151B684"/>
<feature type="transmembrane region" description="Helical" evidence="6">
    <location>
        <begin position="352"/>
        <end position="376"/>
    </location>
</feature>
<name>A0A151B684_9CLOT</name>
<feature type="transmembrane region" description="Helical" evidence="6">
    <location>
        <begin position="44"/>
        <end position="65"/>
    </location>
</feature>
<feature type="transmembrane region" description="Helical" evidence="6">
    <location>
        <begin position="124"/>
        <end position="142"/>
    </location>
</feature>
<dbReference type="PANTHER" id="PTHR43568">
    <property type="entry name" value="P PROTEIN"/>
    <property type="match status" value="1"/>
</dbReference>
<organism evidence="8 9">
    <name type="scientific">Clostridium tepidiprofundi DSM 19306</name>
    <dbReference type="NCBI Taxonomy" id="1121338"/>
    <lineage>
        <taxon>Bacteria</taxon>
        <taxon>Bacillati</taxon>
        <taxon>Bacillota</taxon>
        <taxon>Clostridia</taxon>
        <taxon>Eubacteriales</taxon>
        <taxon>Clostridiaceae</taxon>
        <taxon>Clostridium</taxon>
    </lineage>
</organism>
<feature type="transmembrane region" description="Helical" evidence="6">
    <location>
        <begin position="203"/>
        <end position="228"/>
    </location>
</feature>
<dbReference type="Pfam" id="PF03600">
    <property type="entry name" value="CitMHS"/>
    <property type="match status" value="1"/>
</dbReference>
<dbReference type="PATRIC" id="fig|1121338.3.peg.587"/>
<keyword evidence="3 6" id="KW-0812">Transmembrane</keyword>
<dbReference type="RefSeq" id="WP_066822313.1">
    <property type="nucleotide sequence ID" value="NZ_LTBA01000003.1"/>
</dbReference>
<dbReference type="GO" id="GO:0016020">
    <property type="term" value="C:membrane"/>
    <property type="evidence" value="ECO:0007669"/>
    <property type="project" value="UniProtKB-SubCell"/>
</dbReference>
<feature type="transmembrane region" description="Helical" evidence="6">
    <location>
        <begin position="249"/>
        <end position="266"/>
    </location>
</feature>
<evidence type="ECO:0000256" key="5">
    <source>
        <dbReference type="ARBA" id="ARBA00023136"/>
    </source>
</evidence>
<feature type="transmembrane region" description="Helical" evidence="6">
    <location>
        <begin position="21"/>
        <end position="38"/>
    </location>
</feature>
<feature type="transmembrane region" description="Helical" evidence="6">
    <location>
        <begin position="163"/>
        <end position="183"/>
    </location>
</feature>
<keyword evidence="2" id="KW-0813">Transport</keyword>
<gene>
    <name evidence="8" type="primary">ybiR</name>
    <name evidence="8" type="ORF">CLTEP_05800</name>
</gene>
<comment type="subcellular location">
    <subcellularLocation>
        <location evidence="1">Membrane</location>
        <topology evidence="1">Multi-pass membrane protein</topology>
    </subcellularLocation>
</comment>
<dbReference type="OrthoDB" id="3177666at2"/>
<proteinExistence type="predicted"/>
<evidence type="ECO:0000256" key="6">
    <source>
        <dbReference type="SAM" id="Phobius"/>
    </source>
</evidence>